<sequence length="166" mass="18964">MAAGESYISTTQVDGGAWTEEQYFTHDTQDTNHGARQGTSHVYTRKGRGRRRRQWMNLSICDRAYRVSTQNKAHRIHSYRIIKNLTANNSTVIVGHSSPINNMIQSNSDPPVDRYTVPSKSTVGDMGVPTLLQSAQVNLVDPKVRHIGPYRHIEIFSVWYVTRYRM</sequence>
<dbReference type="Proteomes" id="UP000287651">
    <property type="component" value="Unassembled WGS sequence"/>
</dbReference>
<evidence type="ECO:0000256" key="1">
    <source>
        <dbReference type="SAM" id="MobiDB-lite"/>
    </source>
</evidence>
<dbReference type="AlphaFoldDB" id="A0A426X083"/>
<feature type="region of interest" description="Disordered" evidence="1">
    <location>
        <begin position="29"/>
        <end position="48"/>
    </location>
</feature>
<evidence type="ECO:0000313" key="3">
    <source>
        <dbReference type="Proteomes" id="UP000287651"/>
    </source>
</evidence>
<proteinExistence type="predicted"/>
<accession>A0A426X083</accession>
<feature type="non-terminal residue" evidence="2">
    <location>
        <position position="166"/>
    </location>
</feature>
<evidence type="ECO:0000313" key="2">
    <source>
        <dbReference type="EMBL" id="RRT32885.1"/>
    </source>
</evidence>
<organism evidence="2 3">
    <name type="scientific">Ensete ventricosum</name>
    <name type="common">Abyssinian banana</name>
    <name type="synonym">Musa ensete</name>
    <dbReference type="NCBI Taxonomy" id="4639"/>
    <lineage>
        <taxon>Eukaryota</taxon>
        <taxon>Viridiplantae</taxon>
        <taxon>Streptophyta</taxon>
        <taxon>Embryophyta</taxon>
        <taxon>Tracheophyta</taxon>
        <taxon>Spermatophyta</taxon>
        <taxon>Magnoliopsida</taxon>
        <taxon>Liliopsida</taxon>
        <taxon>Zingiberales</taxon>
        <taxon>Musaceae</taxon>
        <taxon>Ensete</taxon>
    </lineage>
</organism>
<feature type="compositionally biased region" description="Polar residues" evidence="1">
    <location>
        <begin position="31"/>
        <end position="42"/>
    </location>
</feature>
<reference evidence="2 3" key="1">
    <citation type="journal article" date="2014" name="Agronomy (Basel)">
        <title>A Draft Genome Sequence for Ensete ventricosum, the Drought-Tolerant Tree Against Hunger.</title>
        <authorList>
            <person name="Harrison J."/>
            <person name="Moore K.A."/>
            <person name="Paszkiewicz K."/>
            <person name="Jones T."/>
            <person name="Grant M."/>
            <person name="Ambacheew D."/>
            <person name="Muzemil S."/>
            <person name="Studholme D.J."/>
        </authorList>
    </citation>
    <scope>NUCLEOTIDE SEQUENCE [LARGE SCALE GENOMIC DNA]</scope>
</reference>
<dbReference type="EMBL" id="AMZH03030449">
    <property type="protein sequence ID" value="RRT32885.1"/>
    <property type="molecule type" value="Genomic_DNA"/>
</dbReference>
<protein>
    <submittedName>
        <fullName evidence="2">Uncharacterized protein</fullName>
    </submittedName>
</protein>
<name>A0A426X083_ENSVE</name>
<comment type="caution">
    <text evidence="2">The sequence shown here is derived from an EMBL/GenBank/DDBJ whole genome shotgun (WGS) entry which is preliminary data.</text>
</comment>
<gene>
    <name evidence="2" type="ORF">B296_00047808</name>
</gene>